<evidence type="ECO:0000313" key="2">
    <source>
        <dbReference type="Proteomes" id="UP001165064"/>
    </source>
</evidence>
<evidence type="ECO:0000313" key="1">
    <source>
        <dbReference type="EMBL" id="GMF06838.1"/>
    </source>
</evidence>
<dbReference type="EMBL" id="BSXS01015533">
    <property type="protein sequence ID" value="GMF06838.1"/>
    <property type="molecule type" value="Genomic_DNA"/>
</dbReference>
<dbReference type="Proteomes" id="UP001165064">
    <property type="component" value="Unassembled WGS sequence"/>
</dbReference>
<protein>
    <submittedName>
        <fullName evidence="1">Unnamed protein product</fullName>
    </submittedName>
</protein>
<gene>
    <name evidence="1" type="ORF">Amon02_001279700</name>
</gene>
<keyword evidence="2" id="KW-1185">Reference proteome</keyword>
<reference evidence="1" key="1">
    <citation type="submission" date="2023-04" db="EMBL/GenBank/DDBJ databases">
        <title>Ambrosiozyma monospora NBRC 10751.</title>
        <authorList>
            <person name="Ichikawa N."/>
            <person name="Sato H."/>
            <person name="Tonouchi N."/>
        </authorList>
    </citation>
    <scope>NUCLEOTIDE SEQUENCE</scope>
    <source>
        <strain evidence="1">NBRC 10751</strain>
    </source>
</reference>
<name>A0ACB5UBY6_AMBMO</name>
<organism evidence="1 2">
    <name type="scientific">Ambrosiozyma monospora</name>
    <name type="common">Yeast</name>
    <name type="synonym">Endomycopsis monosporus</name>
    <dbReference type="NCBI Taxonomy" id="43982"/>
    <lineage>
        <taxon>Eukaryota</taxon>
        <taxon>Fungi</taxon>
        <taxon>Dikarya</taxon>
        <taxon>Ascomycota</taxon>
        <taxon>Saccharomycotina</taxon>
        <taxon>Pichiomycetes</taxon>
        <taxon>Pichiales</taxon>
        <taxon>Pichiaceae</taxon>
        <taxon>Ambrosiozyma</taxon>
    </lineage>
</organism>
<accession>A0ACB5UBY6</accession>
<proteinExistence type="predicted"/>
<comment type="caution">
    <text evidence="1">The sequence shown here is derived from an EMBL/GenBank/DDBJ whole genome shotgun (WGS) entry which is preliminary data.</text>
</comment>
<sequence length="81" mass="9079">MAPATDQKVSKIVKSKPRKPTTEEKARKAQRLAQQNVSNFIKITSPLPAELQEQVFADALEYADLILNHKLFADITKKNSS</sequence>